<keyword evidence="3" id="KW-0479">Metal-binding</keyword>
<dbReference type="Gene3D" id="3.40.190.80">
    <property type="match status" value="1"/>
</dbReference>
<dbReference type="EMBL" id="HBIN01016654">
    <property type="protein sequence ID" value="CAE0442567.1"/>
    <property type="molecule type" value="Transcribed_RNA"/>
</dbReference>
<dbReference type="Pfam" id="PF00459">
    <property type="entry name" value="Inositol_P"/>
    <property type="match status" value="1"/>
</dbReference>
<dbReference type="PANTHER" id="PTHR43028:SF5">
    <property type="entry name" value="3'(2'),5'-BISPHOSPHATE NUCLEOTIDASE 1"/>
    <property type="match status" value="1"/>
</dbReference>
<dbReference type="GO" id="GO:0008441">
    <property type="term" value="F:3'(2'),5'-bisphosphate nucleotidase activity"/>
    <property type="evidence" value="ECO:0007669"/>
    <property type="project" value="UniProtKB-EC"/>
</dbReference>
<sequence length="576" mass="65138">MEEIKVGKTEIISAGGCGNKILRLLTGEADIALFNLASSLWDTCGTEALLAACGGCVTTLVGYPLTHHQTGDVANKYGVIATSASYSDFGRTHSELCDRLRKIPEIVELYKVAGLDVVPFQEQAVDIVRNIDGHPKTVEYFRKITGNNDIISYCANEFECVRYKQSNACRVRFAVGSIVPGQVNTVFCKRVVLRELPYALEKARTLPYKVLRDVKSCLVEAAFLQSDLCQVFCKTSQVQIATPFDVEQDAFLDNPIDSRFELTLFDFKEEDGWKQYPHLGDRELRAVLKSLAEFHAFFWIDKRDGNLETPTFEKTKALAGSLWKPATYWHLGQQPKGQLDNLIPSWERFLSDFEEELKILGAEQYIKVLSTVGKRLKSVAQYVSQQSHGIITEGTDENCTDSVEYIESFPYQTIIHGDPKAPNFFFRNRNSVDDLPDVGMIDFQWTGQGLCATDVAYCLAASGSSEILPIKDDFVPTYLHFYYDHLTKSLVKYKVATSIDTAASIVPFLTFQKQYENAFLDLARIVVADHWKSIRPENFRERKGKMSYNAYNKSLPVALWFIARTIDYLERFAIPK</sequence>
<dbReference type="GO" id="GO:0046872">
    <property type="term" value="F:metal ion binding"/>
    <property type="evidence" value="ECO:0007669"/>
    <property type="project" value="UniProtKB-KW"/>
</dbReference>
<dbReference type="SUPFAM" id="SSF56655">
    <property type="entry name" value="Carbohydrate phosphatase"/>
    <property type="match status" value="1"/>
</dbReference>
<protein>
    <recommendedName>
        <fullName evidence="2">3'(2'),5'-bisphosphate nucleotidase</fullName>
        <ecNumber evidence="2">3.1.3.7</ecNumber>
    </recommendedName>
</protein>
<dbReference type="InterPro" id="IPR011009">
    <property type="entry name" value="Kinase-like_dom_sf"/>
</dbReference>
<keyword evidence="3" id="KW-0460">Magnesium</keyword>
<dbReference type="SUPFAM" id="SSF56112">
    <property type="entry name" value="Protein kinase-like (PK-like)"/>
    <property type="match status" value="1"/>
</dbReference>
<evidence type="ECO:0000256" key="2">
    <source>
        <dbReference type="ARBA" id="ARBA00012633"/>
    </source>
</evidence>
<gene>
    <name evidence="4" type="ORF">ASTO00021_LOCUS12677</name>
</gene>
<name>A0A7S3PKP9_9STRA</name>
<dbReference type="EC" id="3.1.3.7" evidence="2"/>
<feature type="binding site" evidence="3">
    <location>
        <position position="42"/>
    </location>
    <ligand>
        <name>Mg(2+)</name>
        <dbReference type="ChEBI" id="CHEBI:18420"/>
        <label>1</label>
        <note>catalytic</note>
    </ligand>
</feature>
<reference evidence="4" key="1">
    <citation type="submission" date="2021-01" db="EMBL/GenBank/DDBJ databases">
        <authorList>
            <person name="Corre E."/>
            <person name="Pelletier E."/>
            <person name="Niang G."/>
            <person name="Scheremetjew M."/>
            <person name="Finn R."/>
            <person name="Kale V."/>
            <person name="Holt S."/>
            <person name="Cochrane G."/>
            <person name="Meng A."/>
            <person name="Brown T."/>
            <person name="Cohen L."/>
        </authorList>
    </citation>
    <scope>NUCLEOTIDE SEQUENCE</scope>
    <source>
        <strain evidence="4">GSBS06</strain>
    </source>
</reference>
<dbReference type="PANTHER" id="PTHR43028">
    <property type="entry name" value="3'(2'),5'-BISPHOSPHATE NUCLEOTIDASE 1"/>
    <property type="match status" value="1"/>
</dbReference>
<evidence type="ECO:0000256" key="3">
    <source>
        <dbReference type="PIRSR" id="PIRSR600760-2"/>
    </source>
</evidence>
<accession>A0A7S3PKP9</accession>
<dbReference type="InterPro" id="IPR050725">
    <property type="entry name" value="CysQ/Inositol_MonoPase"/>
</dbReference>
<dbReference type="Gene3D" id="3.90.1200.10">
    <property type="match status" value="1"/>
</dbReference>
<proteinExistence type="inferred from homology"/>
<dbReference type="InterPro" id="IPR004119">
    <property type="entry name" value="EcKL"/>
</dbReference>
<comment type="similarity">
    <text evidence="1">Belongs to the inositol monophosphatase superfamily.</text>
</comment>
<dbReference type="Pfam" id="PF02958">
    <property type="entry name" value="EcKL"/>
    <property type="match status" value="1"/>
</dbReference>
<dbReference type="AlphaFoldDB" id="A0A7S3PKP9"/>
<evidence type="ECO:0000313" key="4">
    <source>
        <dbReference type="EMBL" id="CAE0442567.1"/>
    </source>
</evidence>
<dbReference type="InterPro" id="IPR000760">
    <property type="entry name" value="Inositol_monophosphatase-like"/>
</dbReference>
<organism evidence="4">
    <name type="scientific">Aplanochytrium stocchinoi</name>
    <dbReference type="NCBI Taxonomy" id="215587"/>
    <lineage>
        <taxon>Eukaryota</taxon>
        <taxon>Sar</taxon>
        <taxon>Stramenopiles</taxon>
        <taxon>Bigyra</taxon>
        <taxon>Labyrinthulomycetes</taxon>
        <taxon>Thraustochytrida</taxon>
        <taxon>Thraustochytriidae</taxon>
        <taxon>Aplanochytrium</taxon>
    </lineage>
</organism>
<evidence type="ECO:0000256" key="1">
    <source>
        <dbReference type="ARBA" id="ARBA00009759"/>
    </source>
</evidence>
<comment type="cofactor">
    <cofactor evidence="3">
        <name>Mg(2+)</name>
        <dbReference type="ChEBI" id="CHEBI:18420"/>
    </cofactor>
</comment>